<dbReference type="NCBIfam" id="TIGR00573">
    <property type="entry name" value="dnaq"/>
    <property type="match status" value="1"/>
</dbReference>
<proteinExistence type="predicted"/>
<dbReference type="RefSeq" id="WP_191155953.1">
    <property type="nucleotide sequence ID" value="NZ_JACWUN010000010.1"/>
</dbReference>
<dbReference type="Proteomes" id="UP000632828">
    <property type="component" value="Unassembled WGS sequence"/>
</dbReference>
<name>A0A8J6QSL5_9BACT</name>
<protein>
    <submittedName>
        <fullName evidence="4">3'-5' exonuclease</fullName>
    </submittedName>
</protein>
<evidence type="ECO:0000259" key="3">
    <source>
        <dbReference type="SMART" id="SM00479"/>
    </source>
</evidence>
<dbReference type="FunFam" id="3.30.420.10:FF:000045">
    <property type="entry name" value="3'-5' exonuclease DinG"/>
    <property type="match status" value="1"/>
</dbReference>
<evidence type="ECO:0000256" key="1">
    <source>
        <dbReference type="ARBA" id="ARBA00025483"/>
    </source>
</evidence>
<keyword evidence="4" id="KW-0269">Exonuclease</keyword>
<evidence type="ECO:0000313" key="4">
    <source>
        <dbReference type="EMBL" id="MBD1400915.1"/>
    </source>
</evidence>
<dbReference type="GO" id="GO:0003677">
    <property type="term" value="F:DNA binding"/>
    <property type="evidence" value="ECO:0007669"/>
    <property type="project" value="InterPro"/>
</dbReference>
<dbReference type="InterPro" id="IPR013520">
    <property type="entry name" value="Ribonucl_H"/>
</dbReference>
<dbReference type="InterPro" id="IPR006054">
    <property type="entry name" value="DnaQ"/>
</dbReference>
<dbReference type="AlphaFoldDB" id="A0A8J6QSL5"/>
<feature type="domain" description="Exonuclease" evidence="3">
    <location>
        <begin position="9"/>
        <end position="176"/>
    </location>
</feature>
<evidence type="ECO:0000313" key="5">
    <source>
        <dbReference type="Proteomes" id="UP000632828"/>
    </source>
</evidence>
<gene>
    <name evidence="4" type="ORF">ICT70_09545</name>
</gene>
<keyword evidence="5" id="KW-1185">Reference proteome</keyword>
<comment type="subunit">
    <text evidence="2">DNA polymerase III contains a core (composed of alpha, epsilon and theta chains) that associates with a tau subunit. This core dimerizes to form the POLIII' complex. PolIII' associates with the gamma complex (composed of gamma, delta, delta', psi and chi chains) and with the beta chain to form the complete DNA polymerase III complex.</text>
</comment>
<dbReference type="GO" id="GO:0003887">
    <property type="term" value="F:DNA-directed DNA polymerase activity"/>
    <property type="evidence" value="ECO:0007669"/>
    <property type="project" value="InterPro"/>
</dbReference>
<dbReference type="SMART" id="SM00479">
    <property type="entry name" value="EXOIII"/>
    <property type="match status" value="1"/>
</dbReference>
<organism evidence="4 5">
    <name type="scientific">Pelovirga terrestris</name>
    <dbReference type="NCBI Taxonomy" id="2771352"/>
    <lineage>
        <taxon>Bacteria</taxon>
        <taxon>Pseudomonadati</taxon>
        <taxon>Thermodesulfobacteriota</taxon>
        <taxon>Desulfuromonadia</taxon>
        <taxon>Geobacterales</taxon>
        <taxon>Geobacteraceae</taxon>
        <taxon>Pelovirga</taxon>
    </lineage>
</organism>
<comment type="function">
    <text evidence="1">DNA polymerase III is a complex, multichain enzyme responsible for most of the replicative synthesis in bacteria. The epsilon subunit contain the editing function and is a proofreading 3'-5' exonuclease.</text>
</comment>
<dbReference type="CDD" id="cd06127">
    <property type="entry name" value="DEDDh"/>
    <property type="match status" value="1"/>
</dbReference>
<dbReference type="PANTHER" id="PTHR30231:SF37">
    <property type="entry name" value="EXODEOXYRIBONUCLEASE 10"/>
    <property type="match status" value="1"/>
</dbReference>
<dbReference type="PANTHER" id="PTHR30231">
    <property type="entry name" value="DNA POLYMERASE III SUBUNIT EPSILON"/>
    <property type="match status" value="1"/>
</dbReference>
<dbReference type="Gene3D" id="3.30.420.10">
    <property type="entry name" value="Ribonuclease H-like superfamily/Ribonuclease H"/>
    <property type="match status" value="1"/>
</dbReference>
<accession>A0A8J6QSL5</accession>
<dbReference type="GO" id="GO:0005829">
    <property type="term" value="C:cytosol"/>
    <property type="evidence" value="ECO:0007669"/>
    <property type="project" value="TreeGrafter"/>
</dbReference>
<comment type="caution">
    <text evidence="4">The sequence shown here is derived from an EMBL/GenBank/DDBJ whole genome shotgun (WGS) entry which is preliminary data.</text>
</comment>
<reference evidence="4" key="1">
    <citation type="submission" date="2020-09" db="EMBL/GenBank/DDBJ databases">
        <title>Pelobacter alkaliphilus sp. nov., a novel anaerobic arsenate-reducing bacterium from terrestrial mud volcano.</title>
        <authorList>
            <person name="Khomyakova M.A."/>
            <person name="Merkel A.Y."/>
            <person name="Slobodkin A.I."/>
        </authorList>
    </citation>
    <scope>NUCLEOTIDE SEQUENCE</scope>
    <source>
        <strain evidence="4">M08fum</strain>
    </source>
</reference>
<keyword evidence="4" id="KW-0540">Nuclease</keyword>
<evidence type="ECO:0000256" key="2">
    <source>
        <dbReference type="ARBA" id="ARBA00026073"/>
    </source>
</evidence>
<dbReference type="InterPro" id="IPR036397">
    <property type="entry name" value="RNaseH_sf"/>
</dbReference>
<dbReference type="SUPFAM" id="SSF53098">
    <property type="entry name" value="Ribonuclease H-like"/>
    <property type="match status" value="1"/>
</dbReference>
<dbReference type="InterPro" id="IPR012337">
    <property type="entry name" value="RNaseH-like_sf"/>
</dbReference>
<dbReference type="GO" id="GO:0045004">
    <property type="term" value="P:DNA replication proofreading"/>
    <property type="evidence" value="ECO:0007669"/>
    <property type="project" value="TreeGrafter"/>
</dbReference>
<dbReference type="GO" id="GO:0008408">
    <property type="term" value="F:3'-5' exonuclease activity"/>
    <property type="evidence" value="ECO:0007669"/>
    <property type="project" value="TreeGrafter"/>
</dbReference>
<sequence>MPASYQHETVIVVDVETTGMLPEKGDRVIEIGAIKMRGDQIIEHFERLIRPDFLVTREIEALTGITNSMLQDAPGSRQVMTDFIDFIGHYPFVAHNAAFDQKFIDAELSRYGKPRPTNFNCTLQLARRIYPDPLNYKLGTLVQYKKLKPALTFHRALADAEMTAQLWLAINNDIMQDYGFTFVPFDLLKKVSLTSKEQVAELLRKAAKDALHNQLDTTGNLFG</sequence>
<dbReference type="EMBL" id="JACWUN010000010">
    <property type="protein sequence ID" value="MBD1400915.1"/>
    <property type="molecule type" value="Genomic_DNA"/>
</dbReference>
<dbReference type="Pfam" id="PF00929">
    <property type="entry name" value="RNase_T"/>
    <property type="match status" value="1"/>
</dbReference>
<keyword evidence="4" id="KW-0378">Hydrolase</keyword>